<feature type="region of interest" description="Disordered" evidence="1">
    <location>
        <begin position="127"/>
        <end position="146"/>
    </location>
</feature>
<reference evidence="2" key="1">
    <citation type="journal article" date="2021" name="Genome Biol. Evol.">
        <title>The assembled and annotated genome of the fairy-ring fungus Marasmius oreades.</title>
        <authorList>
            <person name="Hiltunen M."/>
            <person name="Ament-Velasquez S.L."/>
            <person name="Johannesson H."/>
        </authorList>
    </citation>
    <scope>NUCLEOTIDE SEQUENCE</scope>
    <source>
        <strain evidence="2">03SP1</strain>
    </source>
</reference>
<dbReference type="GeneID" id="66078506"/>
<dbReference type="EMBL" id="CM032185">
    <property type="protein sequence ID" value="KAG7093147.1"/>
    <property type="molecule type" value="Genomic_DNA"/>
</dbReference>
<proteinExistence type="predicted"/>
<dbReference type="RefSeq" id="XP_043009617.1">
    <property type="nucleotide sequence ID" value="XM_043154326.1"/>
</dbReference>
<dbReference type="KEGG" id="more:E1B28_009430"/>
<organism evidence="2 3">
    <name type="scientific">Marasmius oreades</name>
    <name type="common">fairy-ring Marasmius</name>
    <dbReference type="NCBI Taxonomy" id="181124"/>
    <lineage>
        <taxon>Eukaryota</taxon>
        <taxon>Fungi</taxon>
        <taxon>Dikarya</taxon>
        <taxon>Basidiomycota</taxon>
        <taxon>Agaricomycotina</taxon>
        <taxon>Agaricomycetes</taxon>
        <taxon>Agaricomycetidae</taxon>
        <taxon>Agaricales</taxon>
        <taxon>Marasmiineae</taxon>
        <taxon>Marasmiaceae</taxon>
        <taxon>Marasmius</taxon>
    </lineage>
</organism>
<feature type="compositionally biased region" description="Polar residues" evidence="1">
    <location>
        <begin position="173"/>
        <end position="184"/>
    </location>
</feature>
<dbReference type="AlphaFoldDB" id="A0A9P7S0L7"/>
<keyword evidence="3" id="KW-1185">Reference proteome</keyword>
<comment type="caution">
    <text evidence="2">The sequence shown here is derived from an EMBL/GenBank/DDBJ whole genome shotgun (WGS) entry which is preliminary data.</text>
</comment>
<sequence>MYGSVPALEKHDAPPPWPPNSNTQPQDLEARSSKEDEGDEDKEHVEEWKKKREGEVKVKPSSSPTCLAHFDKVPGWRRQSSMAATRGGSPYRAFCSFHQADEPVSPPFQSTHSPLSIPSGKIPGEDLGVNHQATTQNPGHRRLGPLSSISDAVLDDQQGTRLLGTTNEVTTCSSTVGQRNSWTTRHQDRNGRPHNPLNGKRFNANTLNDHGISIIKIGVTTISVDAAVSTISVIPTIDTTATCDSTTALIADDVEFSIAIVSTHTTVTSNINLDLSVATVDIVTIDTAATSMTTIGIVIPCTTSCFGIVI</sequence>
<feature type="compositionally biased region" description="Basic and acidic residues" evidence="1">
    <location>
        <begin position="28"/>
        <end position="58"/>
    </location>
</feature>
<feature type="region of interest" description="Disordered" evidence="1">
    <location>
        <begin position="1"/>
        <end position="63"/>
    </location>
</feature>
<feature type="region of interest" description="Disordered" evidence="1">
    <location>
        <begin position="173"/>
        <end position="199"/>
    </location>
</feature>
<name>A0A9P7S0L7_9AGAR</name>
<protein>
    <submittedName>
        <fullName evidence="2">Uncharacterized protein</fullName>
    </submittedName>
</protein>
<accession>A0A9P7S0L7</accession>
<dbReference type="Proteomes" id="UP001049176">
    <property type="component" value="Chromosome 5"/>
</dbReference>
<evidence type="ECO:0000313" key="2">
    <source>
        <dbReference type="EMBL" id="KAG7093147.1"/>
    </source>
</evidence>
<evidence type="ECO:0000256" key="1">
    <source>
        <dbReference type="SAM" id="MobiDB-lite"/>
    </source>
</evidence>
<gene>
    <name evidence="2" type="ORF">E1B28_009430</name>
</gene>
<evidence type="ECO:0000313" key="3">
    <source>
        <dbReference type="Proteomes" id="UP001049176"/>
    </source>
</evidence>